<evidence type="ECO:0000313" key="1">
    <source>
        <dbReference type="EMBL" id="KAH0465435.1"/>
    </source>
</evidence>
<keyword evidence="2" id="KW-1185">Reference proteome</keyword>
<reference evidence="1 2" key="1">
    <citation type="journal article" date="2021" name="Hortic Res">
        <title>Chromosome-scale assembly of the Dendrobium chrysotoxum genome enhances the understanding of orchid evolution.</title>
        <authorList>
            <person name="Zhang Y."/>
            <person name="Zhang G.Q."/>
            <person name="Zhang D."/>
            <person name="Liu X.D."/>
            <person name="Xu X.Y."/>
            <person name="Sun W.H."/>
            <person name="Yu X."/>
            <person name="Zhu X."/>
            <person name="Wang Z.W."/>
            <person name="Zhao X."/>
            <person name="Zhong W.Y."/>
            <person name="Chen H."/>
            <person name="Yin W.L."/>
            <person name="Huang T."/>
            <person name="Niu S.C."/>
            <person name="Liu Z.J."/>
        </authorList>
    </citation>
    <scope>NUCLEOTIDE SEQUENCE [LARGE SCALE GENOMIC DNA]</scope>
    <source>
        <strain evidence="1">Lindl</strain>
    </source>
</reference>
<gene>
    <name evidence="1" type="ORF">IEQ34_005538</name>
</gene>
<dbReference type="Proteomes" id="UP000775213">
    <property type="component" value="Unassembled WGS sequence"/>
</dbReference>
<proteinExistence type="predicted"/>
<protein>
    <submittedName>
        <fullName evidence="1">Uncharacterized protein</fullName>
    </submittedName>
</protein>
<organism evidence="1 2">
    <name type="scientific">Dendrobium chrysotoxum</name>
    <name type="common">Orchid</name>
    <dbReference type="NCBI Taxonomy" id="161865"/>
    <lineage>
        <taxon>Eukaryota</taxon>
        <taxon>Viridiplantae</taxon>
        <taxon>Streptophyta</taxon>
        <taxon>Embryophyta</taxon>
        <taxon>Tracheophyta</taxon>
        <taxon>Spermatophyta</taxon>
        <taxon>Magnoliopsida</taxon>
        <taxon>Liliopsida</taxon>
        <taxon>Asparagales</taxon>
        <taxon>Orchidaceae</taxon>
        <taxon>Epidendroideae</taxon>
        <taxon>Malaxideae</taxon>
        <taxon>Dendrobiinae</taxon>
        <taxon>Dendrobium</taxon>
    </lineage>
</organism>
<accession>A0AAV7GU71</accession>
<comment type="caution">
    <text evidence="1">The sequence shown here is derived from an EMBL/GenBank/DDBJ whole genome shotgun (WGS) entry which is preliminary data.</text>
</comment>
<evidence type="ECO:0000313" key="2">
    <source>
        <dbReference type="Proteomes" id="UP000775213"/>
    </source>
</evidence>
<dbReference type="AlphaFoldDB" id="A0AAV7GU71"/>
<name>A0AAV7GU71_DENCH</name>
<sequence>MNLLEAWQKSNSNDMYKFLAIHESKFLKNRHAIHLEFNSIRFWSKEGGIFMLKLKFSNDSEYPCKLKERRDPLNFSREAHKELYLEDIVTRIGAGRTVVRNFLYPRCDYYSASIVVLRAILDERTREKIGSLKIAEGAVVDDSVQIQEHFKQFIVFSMSKETSLTRRTHILAMESVSCFSSALLRKVISLRTPSKSPASFDARLFRAGKEEAYHYWIGKTNKISFIR</sequence>
<dbReference type="EMBL" id="JAGFBR010000006">
    <property type="protein sequence ID" value="KAH0465435.1"/>
    <property type="molecule type" value="Genomic_DNA"/>
</dbReference>